<feature type="region of interest" description="Disordered" evidence="1">
    <location>
        <begin position="82"/>
        <end position="108"/>
    </location>
</feature>
<name>A0A9D7E3F2_9PROT</name>
<feature type="compositionally biased region" description="Polar residues" evidence="1">
    <location>
        <begin position="82"/>
        <end position="95"/>
    </location>
</feature>
<evidence type="ECO:0000313" key="2">
    <source>
        <dbReference type="EMBL" id="MBK6973023.1"/>
    </source>
</evidence>
<feature type="compositionally biased region" description="Polar residues" evidence="1">
    <location>
        <begin position="9"/>
        <end position="23"/>
    </location>
</feature>
<reference evidence="2" key="1">
    <citation type="submission" date="2020-10" db="EMBL/GenBank/DDBJ databases">
        <title>Connecting structure to function with the recovery of over 1000 high-quality activated sludge metagenome-assembled genomes encoding full-length rRNA genes using long-read sequencing.</title>
        <authorList>
            <person name="Singleton C.M."/>
            <person name="Petriglieri F."/>
            <person name="Kristensen J.M."/>
            <person name="Kirkegaard R.H."/>
            <person name="Michaelsen T.Y."/>
            <person name="Andersen M.H."/>
            <person name="Karst S.M."/>
            <person name="Dueholm M.S."/>
            <person name="Nielsen P.H."/>
            <person name="Albertsen M."/>
        </authorList>
    </citation>
    <scope>NUCLEOTIDE SEQUENCE</scope>
    <source>
        <strain evidence="2">Bjer_18-Q3-R1-45_BAT3C.347</strain>
    </source>
</reference>
<dbReference type="EMBL" id="JADJEV010000003">
    <property type="protein sequence ID" value="MBK6973023.1"/>
    <property type="molecule type" value="Genomic_DNA"/>
</dbReference>
<dbReference type="AlphaFoldDB" id="A0A9D7E3F2"/>
<feature type="region of interest" description="Disordered" evidence="1">
    <location>
        <begin position="1"/>
        <end position="67"/>
    </location>
</feature>
<gene>
    <name evidence="2" type="ORF">IPH26_08760</name>
</gene>
<evidence type="ECO:0000313" key="3">
    <source>
        <dbReference type="Proteomes" id="UP000807785"/>
    </source>
</evidence>
<organism evidence="2 3">
    <name type="scientific">Candidatus Methylophosphatis roskildensis</name>
    <dbReference type="NCBI Taxonomy" id="2899263"/>
    <lineage>
        <taxon>Bacteria</taxon>
        <taxon>Pseudomonadati</taxon>
        <taxon>Pseudomonadota</taxon>
        <taxon>Betaproteobacteria</taxon>
        <taxon>Nitrosomonadales</taxon>
        <taxon>Sterolibacteriaceae</taxon>
        <taxon>Candidatus Methylophosphatis</taxon>
    </lineage>
</organism>
<accession>A0A9D7E3F2</accession>
<comment type="caution">
    <text evidence="2">The sequence shown here is derived from an EMBL/GenBank/DDBJ whole genome shotgun (WGS) entry which is preliminary data.</text>
</comment>
<dbReference type="Proteomes" id="UP000807785">
    <property type="component" value="Unassembled WGS sequence"/>
</dbReference>
<sequence length="108" mass="11591">MADAASGDTDPQSQQFDSQTQPTPDDEFNQRIAWKGQDDDEPPQFVQASSCLEPRERQTDAGYLTPGRDSVAIPAAISQPFGATSGTDSASQAIDTPSYDVGFPYPSF</sequence>
<proteinExistence type="predicted"/>
<protein>
    <submittedName>
        <fullName evidence="2">Uncharacterized protein</fullName>
    </submittedName>
</protein>
<evidence type="ECO:0000256" key="1">
    <source>
        <dbReference type="SAM" id="MobiDB-lite"/>
    </source>
</evidence>